<sequence length="222" mass="23570">MTMTIPTPTLRGVARAGVLLAAGVLLGGCALLGGKSRQQGTIYAPEPRVAADARWPTVRWQLSMSPPSAARMIDSLRIAVRPTPNEIQVYKDANWAQRPSDMLEATLLRTLEDSGKIPAVARQGSGISADYKLVLDLRRFEADYAPGAATPAATIEVNAKLLHAQDQQVVAAHTFVQAQPSASTAVPDVVTAFERSLGAISQDLAGWVLTSGDGHERGGVHR</sequence>
<feature type="domain" description="ABC-type transport auxiliary lipoprotein component" evidence="2">
    <location>
        <begin position="44"/>
        <end position="205"/>
    </location>
</feature>
<dbReference type="PANTHER" id="PTHR36698:SF3">
    <property type="entry name" value="ABC-TYPE TRANSPORT AUXILIARY LIPOPROTEIN COMPONENT DOMAIN-CONTAINING PROTEIN"/>
    <property type="match status" value="1"/>
</dbReference>
<accession>A0ABW2YRF4</accession>
<dbReference type="PANTHER" id="PTHR36698">
    <property type="entry name" value="BLL5892 PROTEIN"/>
    <property type="match status" value="1"/>
</dbReference>
<keyword evidence="1" id="KW-0472">Membrane</keyword>
<keyword evidence="1" id="KW-1133">Transmembrane helix</keyword>
<protein>
    <submittedName>
        <fullName evidence="3">ABC-type transport auxiliary lipoprotein family protein</fullName>
    </submittedName>
</protein>
<evidence type="ECO:0000259" key="2">
    <source>
        <dbReference type="Pfam" id="PF03886"/>
    </source>
</evidence>
<keyword evidence="1" id="KW-0812">Transmembrane</keyword>
<proteinExistence type="predicted"/>
<evidence type="ECO:0000313" key="4">
    <source>
        <dbReference type="Proteomes" id="UP001597090"/>
    </source>
</evidence>
<feature type="transmembrane region" description="Helical" evidence="1">
    <location>
        <begin position="12"/>
        <end position="33"/>
    </location>
</feature>
<keyword evidence="4" id="KW-1185">Reference proteome</keyword>
<dbReference type="Pfam" id="PF03886">
    <property type="entry name" value="ABC_trans_aux"/>
    <property type="match status" value="1"/>
</dbReference>
<evidence type="ECO:0000256" key="1">
    <source>
        <dbReference type="SAM" id="Phobius"/>
    </source>
</evidence>
<reference evidence="4" key="1">
    <citation type="journal article" date="2019" name="Int. J. Syst. Evol. Microbiol.">
        <title>The Global Catalogue of Microorganisms (GCM) 10K type strain sequencing project: providing services to taxonomists for standard genome sequencing and annotation.</title>
        <authorList>
            <consortium name="The Broad Institute Genomics Platform"/>
            <consortium name="The Broad Institute Genome Sequencing Center for Infectious Disease"/>
            <person name="Wu L."/>
            <person name="Ma J."/>
        </authorList>
    </citation>
    <scope>NUCLEOTIDE SEQUENCE [LARGE SCALE GENOMIC DNA]</scope>
    <source>
        <strain evidence="4">CCUG 55491</strain>
    </source>
</reference>
<name>A0ABW2YRF4_9GAMM</name>
<gene>
    <name evidence="3" type="ORF">ACFQZQ_07210</name>
</gene>
<dbReference type="InterPro" id="IPR005586">
    <property type="entry name" value="ABC_trans_aux"/>
</dbReference>
<dbReference type="Gene3D" id="3.40.50.10610">
    <property type="entry name" value="ABC-type transport auxiliary lipoprotein component"/>
    <property type="match status" value="1"/>
</dbReference>
<organism evidence="3 4">
    <name type="scientific">Lysobacter koreensis</name>
    <dbReference type="NCBI Taxonomy" id="266122"/>
    <lineage>
        <taxon>Bacteria</taxon>
        <taxon>Pseudomonadati</taxon>
        <taxon>Pseudomonadota</taxon>
        <taxon>Gammaproteobacteria</taxon>
        <taxon>Lysobacterales</taxon>
        <taxon>Lysobacteraceae</taxon>
        <taxon>Lysobacter</taxon>
    </lineage>
</organism>
<keyword evidence="3" id="KW-0449">Lipoprotein</keyword>
<dbReference type="SUPFAM" id="SSF159594">
    <property type="entry name" value="XCC0632-like"/>
    <property type="match status" value="1"/>
</dbReference>
<evidence type="ECO:0000313" key="3">
    <source>
        <dbReference type="EMBL" id="MFD0739067.1"/>
    </source>
</evidence>
<dbReference type="EMBL" id="JBHTIH010000003">
    <property type="protein sequence ID" value="MFD0739067.1"/>
    <property type="molecule type" value="Genomic_DNA"/>
</dbReference>
<dbReference type="Proteomes" id="UP001597090">
    <property type="component" value="Unassembled WGS sequence"/>
</dbReference>
<comment type="caution">
    <text evidence="3">The sequence shown here is derived from an EMBL/GenBank/DDBJ whole genome shotgun (WGS) entry which is preliminary data.</text>
</comment>